<evidence type="ECO:0000313" key="2">
    <source>
        <dbReference type="Proteomes" id="UP000812961"/>
    </source>
</evidence>
<evidence type="ECO:0000313" key="1">
    <source>
        <dbReference type="EMBL" id="MBW8688172.1"/>
    </source>
</evidence>
<proteinExistence type="predicted"/>
<dbReference type="EMBL" id="JAICCF010000006">
    <property type="protein sequence ID" value="MBW8688172.1"/>
    <property type="molecule type" value="Genomic_DNA"/>
</dbReference>
<protein>
    <submittedName>
        <fullName evidence="1">Uncharacterized protein</fullName>
    </submittedName>
</protein>
<accession>A0ABS7GMR3</accession>
<keyword evidence="2" id="KW-1185">Reference proteome</keyword>
<name>A0ABS7GMR3_9BACT</name>
<organism evidence="1 2">
    <name type="scientific">Chitinophaga rhizophila</name>
    <dbReference type="NCBI Taxonomy" id="2866212"/>
    <lineage>
        <taxon>Bacteria</taxon>
        <taxon>Pseudomonadati</taxon>
        <taxon>Bacteroidota</taxon>
        <taxon>Chitinophagia</taxon>
        <taxon>Chitinophagales</taxon>
        <taxon>Chitinophagaceae</taxon>
        <taxon>Chitinophaga</taxon>
    </lineage>
</organism>
<comment type="caution">
    <text evidence="1">The sequence shown here is derived from an EMBL/GenBank/DDBJ whole genome shotgun (WGS) entry which is preliminary data.</text>
</comment>
<gene>
    <name evidence="1" type="ORF">K1Y79_27805</name>
</gene>
<reference evidence="1 2" key="1">
    <citation type="submission" date="2021-08" db="EMBL/GenBank/DDBJ databases">
        <title>The genome sequence of Chitinophaga sp. B61.</title>
        <authorList>
            <person name="Zhang X."/>
        </authorList>
    </citation>
    <scope>NUCLEOTIDE SEQUENCE [LARGE SCALE GENOMIC DNA]</scope>
    <source>
        <strain evidence="1 2">B61</strain>
    </source>
</reference>
<dbReference type="RefSeq" id="WP_220253492.1">
    <property type="nucleotide sequence ID" value="NZ_JAICCF010000006.1"/>
</dbReference>
<dbReference type="Proteomes" id="UP000812961">
    <property type="component" value="Unassembled WGS sequence"/>
</dbReference>
<sequence>MEQTTSLRLRNCPNENRLNDLLERLPMQSVNATANLTSRLSLTLFLSLLLLRLPLPLLLSL</sequence>